<evidence type="ECO:0000313" key="18">
    <source>
        <dbReference type="Proteomes" id="UP000027180"/>
    </source>
</evidence>
<comment type="pathway">
    <text evidence="5">Amino-acid biosynthesis; L-leucine biosynthesis; L-leucine from 3-methyl-2-oxobutanoate: step 4/4.</text>
</comment>
<evidence type="ECO:0000256" key="14">
    <source>
        <dbReference type="RuleBase" id="RU004106"/>
    </source>
</evidence>
<evidence type="ECO:0000256" key="8">
    <source>
        <dbReference type="ARBA" id="ARBA00014472"/>
    </source>
</evidence>
<dbReference type="NCBIfam" id="NF009896">
    <property type="entry name" value="PRK13356.1"/>
    <property type="match status" value="1"/>
</dbReference>
<evidence type="ECO:0000256" key="4">
    <source>
        <dbReference type="ARBA" id="ARBA00004931"/>
    </source>
</evidence>
<sequence>MAVDTSPRSTTWTHVDGEWLPGNPPLIGPTSHAMWLGSTVFDGARWFDGIAPDLDLHCQRINRSALAMGLQPVKSAEEIAALAWEGVGKFDGATAIYIKPMYWGEHGSPGSIVSVDAASTRFALCLFEAPMGGHAGTSLTVSPYRRPSPETAMTEAKTGSLYPNSGRMIAEARSRGFDNALVRDLNGNVVETASSNVFMVKDGVVMTPAANRTFLAGITRARVMDLLRKAGFDVVETTLSVEDFMQADEIFTTGNYSKVVGVTRLDDRDFQEGPVTRKALELYMNWAHGRSESEE</sequence>
<dbReference type="HOGENOM" id="CLU_020844_3_2_5"/>
<dbReference type="PANTHER" id="PTHR42743">
    <property type="entry name" value="AMINO-ACID AMINOTRANSFERASE"/>
    <property type="match status" value="1"/>
</dbReference>
<comment type="catalytic activity">
    <reaction evidence="11">
        <text>L-valine + 2-oxoglutarate = 3-methyl-2-oxobutanoate + L-glutamate</text>
        <dbReference type="Rhea" id="RHEA:24813"/>
        <dbReference type="ChEBI" id="CHEBI:11851"/>
        <dbReference type="ChEBI" id="CHEBI:16810"/>
        <dbReference type="ChEBI" id="CHEBI:29985"/>
        <dbReference type="ChEBI" id="CHEBI:57762"/>
        <dbReference type="EC" id="2.6.1.42"/>
    </reaction>
</comment>
<dbReference type="GO" id="GO:0009082">
    <property type="term" value="P:branched-chain amino acid biosynthetic process"/>
    <property type="evidence" value="ECO:0007669"/>
    <property type="project" value="UniProtKB-KW"/>
</dbReference>
<evidence type="ECO:0000256" key="5">
    <source>
        <dbReference type="ARBA" id="ARBA00005072"/>
    </source>
</evidence>
<comment type="pathway">
    <text evidence="4">Amino-acid biosynthesis; L-valine biosynthesis; L-valine from pyruvate: step 4/4.</text>
</comment>
<accession>A0A060HXU6</accession>
<evidence type="ECO:0000256" key="9">
    <source>
        <dbReference type="ARBA" id="ARBA00022898"/>
    </source>
</evidence>
<dbReference type="Pfam" id="PF01063">
    <property type="entry name" value="Aminotran_4"/>
    <property type="match status" value="1"/>
</dbReference>
<dbReference type="Gene3D" id="3.20.10.10">
    <property type="entry name" value="D-amino Acid Aminotransferase, subunit A, domain 2"/>
    <property type="match status" value="1"/>
</dbReference>
<dbReference type="EC" id="2.6.1.42" evidence="7"/>
<gene>
    <name evidence="17" type="ORF">IE4771_CH01263</name>
</gene>
<keyword evidence="9 15" id="KW-0663">Pyridoxal phosphate</keyword>
<dbReference type="InterPro" id="IPR043131">
    <property type="entry name" value="BCAT-like_N"/>
</dbReference>
<dbReference type="KEGG" id="rei:IE4771_CH01263"/>
<dbReference type="InterPro" id="IPR050571">
    <property type="entry name" value="Class-IV_PLP-Dep_Aminotrnsfr"/>
</dbReference>
<comment type="similarity">
    <text evidence="6 14">Belongs to the class-IV pyridoxal-phosphate-dependent aminotransferase family.</text>
</comment>
<keyword evidence="17" id="KW-0808">Transferase</keyword>
<evidence type="ECO:0000256" key="13">
    <source>
        <dbReference type="ARBA" id="ARBA00049229"/>
    </source>
</evidence>
<keyword evidence="10" id="KW-0100">Branched-chain amino acid biosynthesis</keyword>
<evidence type="ECO:0000256" key="6">
    <source>
        <dbReference type="ARBA" id="ARBA00009320"/>
    </source>
</evidence>
<dbReference type="RefSeq" id="WP_038687678.1">
    <property type="nucleotide sequence ID" value="NZ_CP006986.1"/>
</dbReference>
<dbReference type="SUPFAM" id="SSF56752">
    <property type="entry name" value="D-aminoacid aminotransferase-like PLP-dependent enzymes"/>
    <property type="match status" value="1"/>
</dbReference>
<protein>
    <recommendedName>
        <fullName evidence="8">Probable branched-chain-amino-acid aminotransferase</fullName>
        <ecNumber evidence="7">2.6.1.42</ecNumber>
    </recommendedName>
</protein>
<dbReference type="OrthoDB" id="21319at2"/>
<comment type="pathway">
    <text evidence="3">Amino-acid biosynthesis; L-isoleucine biosynthesis; L-isoleucine from 2-oxobutanoate: step 4/4.</text>
</comment>
<reference evidence="17 18" key="1">
    <citation type="submission" date="2013-12" db="EMBL/GenBank/DDBJ databases">
        <title>Complete genome sequence of Rhizobium etli bv. mimosae IE4771.</title>
        <authorList>
            <person name="Bustos P."/>
            <person name="Santamaria R.I."/>
            <person name="Lozano L."/>
            <person name="Ormeno-Orrillo E."/>
            <person name="Rogel M.A."/>
            <person name="Romero D."/>
            <person name="Cevallos M.A."/>
            <person name="Martinez-Romero E."/>
            <person name="Gonzalez V."/>
        </authorList>
    </citation>
    <scope>NUCLEOTIDE SEQUENCE [LARGE SCALE GENOMIC DNA]</scope>
    <source>
        <strain evidence="17 18">IE4771</strain>
    </source>
</reference>
<comment type="catalytic activity">
    <reaction evidence="12">
        <text>L-isoleucine + 2-oxoglutarate = (S)-3-methyl-2-oxopentanoate + L-glutamate</text>
        <dbReference type="Rhea" id="RHEA:24801"/>
        <dbReference type="ChEBI" id="CHEBI:16810"/>
        <dbReference type="ChEBI" id="CHEBI:29985"/>
        <dbReference type="ChEBI" id="CHEBI:35146"/>
        <dbReference type="ChEBI" id="CHEBI:58045"/>
        <dbReference type="EC" id="2.6.1.42"/>
    </reaction>
</comment>
<dbReference type="EMBL" id="CP006986">
    <property type="protein sequence ID" value="AIC26412.1"/>
    <property type="molecule type" value="Genomic_DNA"/>
</dbReference>
<evidence type="ECO:0000256" key="12">
    <source>
        <dbReference type="ARBA" id="ARBA00048798"/>
    </source>
</evidence>
<keyword evidence="10" id="KW-0028">Amino-acid biosynthesis</keyword>
<evidence type="ECO:0000313" key="17">
    <source>
        <dbReference type="EMBL" id="AIC26412.1"/>
    </source>
</evidence>
<dbReference type="PANTHER" id="PTHR42743:SF11">
    <property type="entry name" value="AMINODEOXYCHORISMATE LYASE"/>
    <property type="match status" value="1"/>
</dbReference>
<dbReference type="InterPro" id="IPR018300">
    <property type="entry name" value="Aminotrans_IV_CS"/>
</dbReference>
<dbReference type="InterPro" id="IPR043132">
    <property type="entry name" value="BCAT-like_C"/>
</dbReference>
<evidence type="ECO:0000256" key="10">
    <source>
        <dbReference type="ARBA" id="ARBA00023304"/>
    </source>
</evidence>
<dbReference type="GO" id="GO:0008652">
    <property type="term" value="P:amino acid biosynthetic process"/>
    <property type="evidence" value="ECO:0007669"/>
    <property type="project" value="UniProtKB-ARBA"/>
</dbReference>
<feature type="region of interest" description="Disordered" evidence="16">
    <location>
        <begin position="138"/>
        <end position="157"/>
    </location>
</feature>
<keyword evidence="17" id="KW-0032">Aminotransferase</keyword>
<dbReference type="GO" id="GO:0004084">
    <property type="term" value="F:branched-chain-amino-acid transaminase activity"/>
    <property type="evidence" value="ECO:0007669"/>
    <property type="project" value="UniProtKB-EC"/>
</dbReference>
<evidence type="ECO:0000256" key="1">
    <source>
        <dbReference type="ARBA" id="ARBA00001933"/>
    </source>
</evidence>
<proteinExistence type="inferred from homology"/>
<evidence type="ECO:0000256" key="11">
    <source>
        <dbReference type="ARBA" id="ARBA00048212"/>
    </source>
</evidence>
<comment type="cofactor">
    <cofactor evidence="1 15">
        <name>pyridoxal 5'-phosphate</name>
        <dbReference type="ChEBI" id="CHEBI:597326"/>
    </cofactor>
</comment>
<comment type="catalytic activity">
    <reaction evidence="13">
        <text>L-leucine + 2-oxoglutarate = 4-methyl-2-oxopentanoate + L-glutamate</text>
        <dbReference type="Rhea" id="RHEA:18321"/>
        <dbReference type="ChEBI" id="CHEBI:16810"/>
        <dbReference type="ChEBI" id="CHEBI:17865"/>
        <dbReference type="ChEBI" id="CHEBI:29985"/>
        <dbReference type="ChEBI" id="CHEBI:57427"/>
        <dbReference type="EC" id="2.6.1.42"/>
    </reaction>
</comment>
<dbReference type="Proteomes" id="UP000027180">
    <property type="component" value="Chromosome"/>
</dbReference>
<evidence type="ECO:0000256" key="3">
    <source>
        <dbReference type="ARBA" id="ARBA00004824"/>
    </source>
</evidence>
<dbReference type="InterPro" id="IPR001544">
    <property type="entry name" value="Aminotrans_IV"/>
</dbReference>
<organism evidence="17 18">
    <name type="scientific">Rhizobium etli bv. mimosae str. IE4771</name>
    <dbReference type="NCBI Taxonomy" id="1432050"/>
    <lineage>
        <taxon>Bacteria</taxon>
        <taxon>Pseudomonadati</taxon>
        <taxon>Pseudomonadota</taxon>
        <taxon>Alphaproteobacteria</taxon>
        <taxon>Hyphomicrobiales</taxon>
        <taxon>Rhizobiaceae</taxon>
        <taxon>Rhizobium/Agrobacterium group</taxon>
        <taxon>Rhizobium</taxon>
    </lineage>
</organism>
<evidence type="ECO:0000256" key="2">
    <source>
        <dbReference type="ARBA" id="ARBA00003109"/>
    </source>
</evidence>
<evidence type="ECO:0000256" key="15">
    <source>
        <dbReference type="RuleBase" id="RU004516"/>
    </source>
</evidence>
<evidence type="ECO:0000256" key="16">
    <source>
        <dbReference type="SAM" id="MobiDB-lite"/>
    </source>
</evidence>
<dbReference type="PROSITE" id="PS00770">
    <property type="entry name" value="AA_TRANSFER_CLASS_4"/>
    <property type="match status" value="1"/>
</dbReference>
<dbReference type="FunFam" id="3.20.10.10:FF:000002">
    <property type="entry name" value="D-alanine aminotransferase"/>
    <property type="match status" value="1"/>
</dbReference>
<dbReference type="Gene3D" id="3.30.470.10">
    <property type="match status" value="1"/>
</dbReference>
<comment type="function">
    <text evidence="2">Acts on leucine, isoleucine and valine.</text>
</comment>
<evidence type="ECO:0000256" key="7">
    <source>
        <dbReference type="ARBA" id="ARBA00013053"/>
    </source>
</evidence>
<name>A0A060HXU6_RHIET</name>
<dbReference type="InterPro" id="IPR036038">
    <property type="entry name" value="Aminotransferase-like"/>
</dbReference>
<dbReference type="AlphaFoldDB" id="A0A060HXU6"/>